<accession>A0A1F5VH46</accession>
<evidence type="ECO:0000313" key="1">
    <source>
        <dbReference type="EMBL" id="OGF62789.1"/>
    </source>
</evidence>
<organism evidence="1 2">
    <name type="scientific">Candidatus Fischerbacteria bacterium RBG_13_37_8</name>
    <dbReference type="NCBI Taxonomy" id="1817863"/>
    <lineage>
        <taxon>Bacteria</taxon>
        <taxon>Candidatus Fischeribacteriota</taxon>
    </lineage>
</organism>
<dbReference type="Pfam" id="PF13650">
    <property type="entry name" value="Asp_protease_2"/>
    <property type="match status" value="1"/>
</dbReference>
<evidence type="ECO:0008006" key="3">
    <source>
        <dbReference type="Google" id="ProtNLM"/>
    </source>
</evidence>
<dbReference type="CDD" id="cd05483">
    <property type="entry name" value="retropepsin_like_bacteria"/>
    <property type="match status" value="1"/>
</dbReference>
<dbReference type="SUPFAM" id="SSF50630">
    <property type="entry name" value="Acid proteases"/>
    <property type="match status" value="1"/>
</dbReference>
<evidence type="ECO:0000313" key="2">
    <source>
        <dbReference type="Proteomes" id="UP000178943"/>
    </source>
</evidence>
<comment type="caution">
    <text evidence="1">The sequence shown here is derived from an EMBL/GenBank/DDBJ whole genome shotgun (WGS) entry which is preliminary data.</text>
</comment>
<reference evidence="1 2" key="1">
    <citation type="journal article" date="2016" name="Nat. Commun.">
        <title>Thousands of microbial genomes shed light on interconnected biogeochemical processes in an aquifer system.</title>
        <authorList>
            <person name="Anantharaman K."/>
            <person name="Brown C.T."/>
            <person name="Hug L.A."/>
            <person name="Sharon I."/>
            <person name="Castelle C.J."/>
            <person name="Probst A.J."/>
            <person name="Thomas B.C."/>
            <person name="Singh A."/>
            <person name="Wilkins M.J."/>
            <person name="Karaoz U."/>
            <person name="Brodie E.L."/>
            <person name="Williams K.H."/>
            <person name="Hubbard S.S."/>
            <person name="Banfield J.F."/>
        </authorList>
    </citation>
    <scope>NUCLEOTIDE SEQUENCE [LARGE SCALE GENOMIC DNA]</scope>
</reference>
<protein>
    <recommendedName>
        <fullName evidence="3">Peptidase A2 domain-containing protein</fullName>
    </recommendedName>
</protein>
<dbReference type="Proteomes" id="UP000178943">
    <property type="component" value="Unassembled WGS sequence"/>
</dbReference>
<dbReference type="AlphaFoldDB" id="A0A1F5VH46"/>
<dbReference type="Gene3D" id="2.40.70.10">
    <property type="entry name" value="Acid Proteases"/>
    <property type="match status" value="1"/>
</dbReference>
<name>A0A1F5VH46_9BACT</name>
<proteinExistence type="predicted"/>
<dbReference type="STRING" id="1817863.A2Y62_11975"/>
<dbReference type="EMBL" id="MFGW01000175">
    <property type="protein sequence ID" value="OGF62789.1"/>
    <property type="molecule type" value="Genomic_DNA"/>
</dbReference>
<gene>
    <name evidence="1" type="ORF">A2Y62_11975</name>
</gene>
<dbReference type="InterPro" id="IPR034122">
    <property type="entry name" value="Retropepsin-like_bacterial"/>
</dbReference>
<sequence>MCLFIIMQACGFVSKDLSITPLNKKKVDSENQRIEYSNYWQAIQNLAFSHLKQDTLTKDQENFANGVKLILNADYSGAGQIFNELLHESRDLQIKKYSYELLVNVLFLQSDWQSLMELYRFSQNGENKTGSRELFSSFASLEPEIYLYPVDPVVIPIEISTAGIPVIEVKINGKKKKFWIDTGTSITTIATAVAKDCGVEELGVKVTKAETGTGASIPISPAVIEKLEIGELLIKNHPTIIINRKDMRFKVSRPARTISIDGLIGWNALNKMKIEIDYRNKHAIIKKPEYKDNIERNFFWLGNPIIKVQTPQGLPLLFGLDTGAIRTFITENILWKIKPASIRGQRSKILSIGGYNKILSKIIPDLTLILNNYQLYFQNIGTRPVNRSLFISIDGVFGSDVGQDGKIVIDSMNGIIQFEYDRLVAQPRK</sequence>
<dbReference type="InterPro" id="IPR021109">
    <property type="entry name" value="Peptidase_aspartic_dom_sf"/>
</dbReference>